<dbReference type="Proteomes" id="UP000886520">
    <property type="component" value="Chromosome 8"/>
</dbReference>
<dbReference type="PANTHER" id="PTHR12482:SF4">
    <property type="entry name" value="ALPHA_BETA-HYDROLASES SUPERFAMILY PROTEIN"/>
    <property type="match status" value="1"/>
</dbReference>
<organism evidence="3 4">
    <name type="scientific">Adiantum capillus-veneris</name>
    <name type="common">Maidenhair fern</name>
    <dbReference type="NCBI Taxonomy" id="13818"/>
    <lineage>
        <taxon>Eukaryota</taxon>
        <taxon>Viridiplantae</taxon>
        <taxon>Streptophyta</taxon>
        <taxon>Embryophyta</taxon>
        <taxon>Tracheophyta</taxon>
        <taxon>Polypodiopsida</taxon>
        <taxon>Polypodiidae</taxon>
        <taxon>Polypodiales</taxon>
        <taxon>Pteridineae</taxon>
        <taxon>Pteridaceae</taxon>
        <taxon>Vittarioideae</taxon>
        <taxon>Adiantum</taxon>
    </lineage>
</organism>
<comment type="caution">
    <text evidence="3">The sequence shown here is derived from an EMBL/GenBank/DDBJ whole genome shotgun (WGS) entry which is preliminary data.</text>
</comment>
<dbReference type="InterPro" id="IPR044294">
    <property type="entry name" value="Lipase-like"/>
</dbReference>
<evidence type="ECO:0000256" key="1">
    <source>
        <dbReference type="SAM" id="MobiDB-lite"/>
    </source>
</evidence>
<evidence type="ECO:0000259" key="2">
    <source>
        <dbReference type="Pfam" id="PF05057"/>
    </source>
</evidence>
<dbReference type="Pfam" id="PF05057">
    <property type="entry name" value="DUF676"/>
    <property type="match status" value="1"/>
</dbReference>
<reference evidence="3" key="1">
    <citation type="submission" date="2021-01" db="EMBL/GenBank/DDBJ databases">
        <title>Adiantum capillus-veneris genome.</title>
        <authorList>
            <person name="Fang Y."/>
            <person name="Liao Q."/>
        </authorList>
    </citation>
    <scope>NUCLEOTIDE SEQUENCE</scope>
    <source>
        <strain evidence="3">H3</strain>
        <tissue evidence="3">Leaf</tissue>
    </source>
</reference>
<dbReference type="InterPro" id="IPR029058">
    <property type="entry name" value="AB_hydrolase_fold"/>
</dbReference>
<dbReference type="SUPFAM" id="SSF53474">
    <property type="entry name" value="alpha/beta-Hydrolases"/>
    <property type="match status" value="1"/>
</dbReference>
<dbReference type="InterPro" id="IPR007751">
    <property type="entry name" value="DUF676_lipase-like"/>
</dbReference>
<dbReference type="Gene3D" id="3.40.50.1820">
    <property type="entry name" value="alpha/beta hydrolase"/>
    <property type="match status" value="1"/>
</dbReference>
<gene>
    <name evidence="3" type="ORF">GOP47_0008553</name>
</gene>
<dbReference type="AlphaFoldDB" id="A0A9D4UZJ4"/>
<dbReference type="EMBL" id="JABFUD020000008">
    <property type="protein sequence ID" value="KAI5076488.1"/>
    <property type="molecule type" value="Genomic_DNA"/>
</dbReference>
<dbReference type="PANTHER" id="PTHR12482">
    <property type="entry name" value="LIPASE ROG1-RELATED-RELATED"/>
    <property type="match status" value="1"/>
</dbReference>
<evidence type="ECO:0000313" key="4">
    <source>
        <dbReference type="Proteomes" id="UP000886520"/>
    </source>
</evidence>
<feature type="domain" description="DUF676" evidence="2">
    <location>
        <begin position="38"/>
        <end position="253"/>
    </location>
</feature>
<dbReference type="OrthoDB" id="273452at2759"/>
<protein>
    <recommendedName>
        <fullName evidence="2">DUF676 domain-containing protein</fullName>
    </recommendedName>
</protein>
<evidence type="ECO:0000313" key="3">
    <source>
        <dbReference type="EMBL" id="KAI5076488.1"/>
    </source>
</evidence>
<name>A0A9D4UZJ4_ADICA</name>
<accession>A0A9D4UZJ4</accession>
<sequence length="355" mass="39051">MREEGIAELGSQPSTNRPPAAAALPDPYADAPSHLVRPHHLIVMVNGIVGSASDWRFAADQFKSRFGNEVIVHCSSRNAATLTFDGVDVMGHRLAEEVKEVIESSPGLRRISFIAHSLGGLIARYAIGQLYNPFDTTYGAATDDTFNGTIMGLQPVNFITVATPHLGSRGTGQLPLLGGLSFLEKVAMSGAHWVVGRTGKHLFLTDGDESQAPLIQRLVRDCAEGQFFSALGSFERRVAYANINFDHIVGCRTATFRRECEIHEVKEEALDMKYPHIVNIEYVPPETSPVENPDSDPATEEMISALRKLSWQRIDVNFSRSAQKLAAHSTIQVKSYWMHSDGADVIAHIIDNFRL</sequence>
<keyword evidence="4" id="KW-1185">Reference proteome</keyword>
<feature type="region of interest" description="Disordered" evidence="1">
    <location>
        <begin position="1"/>
        <end position="24"/>
    </location>
</feature>
<proteinExistence type="predicted"/>